<organism evidence="1 2">
    <name type="scientific">Neoarthrinium moseri</name>
    <dbReference type="NCBI Taxonomy" id="1658444"/>
    <lineage>
        <taxon>Eukaryota</taxon>
        <taxon>Fungi</taxon>
        <taxon>Dikarya</taxon>
        <taxon>Ascomycota</taxon>
        <taxon>Pezizomycotina</taxon>
        <taxon>Sordariomycetes</taxon>
        <taxon>Xylariomycetidae</taxon>
        <taxon>Amphisphaeriales</taxon>
        <taxon>Apiosporaceae</taxon>
        <taxon>Neoarthrinium</taxon>
    </lineage>
</organism>
<dbReference type="EMBL" id="JAFIMR010000010">
    <property type="protein sequence ID" value="KAI1873567.1"/>
    <property type="molecule type" value="Genomic_DNA"/>
</dbReference>
<sequence length="99" mass="11037">MVPRHVVSRAELMSTLHASGELDCVAAVSETPENARDPADGILECELLISRFRQVSEFDITSRDVYTALCMRVAVAIVLNISVRQWRSRAIHLIPYVGL</sequence>
<dbReference type="AlphaFoldDB" id="A0A9Q0AQI3"/>
<evidence type="ECO:0000313" key="2">
    <source>
        <dbReference type="Proteomes" id="UP000829685"/>
    </source>
</evidence>
<name>A0A9Q0AQI3_9PEZI</name>
<comment type="caution">
    <text evidence="1">The sequence shown here is derived from an EMBL/GenBank/DDBJ whole genome shotgun (WGS) entry which is preliminary data.</text>
</comment>
<reference evidence="1" key="1">
    <citation type="submission" date="2021-03" db="EMBL/GenBank/DDBJ databases">
        <title>Revisited historic fungal species revealed as producer of novel bioactive compounds through whole genome sequencing and comparative genomics.</title>
        <authorList>
            <person name="Vignolle G.A."/>
            <person name="Hochenegger N."/>
            <person name="Mach R.L."/>
            <person name="Mach-Aigner A.R."/>
            <person name="Javad Rahimi M."/>
            <person name="Salim K.A."/>
            <person name="Chan C.M."/>
            <person name="Lim L.B.L."/>
            <person name="Cai F."/>
            <person name="Druzhinina I.S."/>
            <person name="U'Ren J.M."/>
            <person name="Derntl C."/>
        </authorList>
    </citation>
    <scope>NUCLEOTIDE SEQUENCE</scope>
    <source>
        <strain evidence="1">TUCIM 5799</strain>
    </source>
</reference>
<protein>
    <submittedName>
        <fullName evidence="1">Uncharacterized protein</fullName>
    </submittedName>
</protein>
<proteinExistence type="predicted"/>
<accession>A0A9Q0AQI3</accession>
<keyword evidence="2" id="KW-1185">Reference proteome</keyword>
<evidence type="ECO:0000313" key="1">
    <source>
        <dbReference type="EMBL" id="KAI1873567.1"/>
    </source>
</evidence>
<gene>
    <name evidence="1" type="ORF">JX265_005189</name>
</gene>
<dbReference type="Proteomes" id="UP000829685">
    <property type="component" value="Unassembled WGS sequence"/>
</dbReference>